<feature type="transmembrane region" description="Helical" evidence="1">
    <location>
        <begin position="31"/>
        <end position="51"/>
    </location>
</feature>
<keyword evidence="5" id="KW-1185">Reference proteome</keyword>
<protein>
    <submittedName>
        <fullName evidence="4">TIGR03943 family protein</fullName>
    </submittedName>
</protein>
<dbReference type="AlphaFoldDB" id="A0A6G8AMP1"/>
<dbReference type="NCBIfam" id="TIGR03943">
    <property type="entry name" value="TIGR03943 family putative permease subunit"/>
    <property type="match status" value="1"/>
</dbReference>
<name>A0A6G8AMP1_9ENTE</name>
<evidence type="ECO:0000259" key="2">
    <source>
        <dbReference type="Pfam" id="PF09323"/>
    </source>
</evidence>
<feature type="domain" description="DUF1980" evidence="3">
    <location>
        <begin position="141"/>
        <end position="278"/>
    </location>
</feature>
<keyword evidence="1" id="KW-0472">Membrane</keyword>
<dbReference type="Pfam" id="PF09323">
    <property type="entry name" value="DUF1980"/>
    <property type="match status" value="1"/>
</dbReference>
<dbReference type="KEGG" id="vah:G7081_03710"/>
<dbReference type="InterPro" id="IPR015402">
    <property type="entry name" value="DUF1980"/>
</dbReference>
<gene>
    <name evidence="4" type="ORF">G7081_03710</name>
</gene>
<organism evidence="4 5">
    <name type="scientific">Vagococcus coleopterorum</name>
    <dbReference type="NCBI Taxonomy" id="2714946"/>
    <lineage>
        <taxon>Bacteria</taxon>
        <taxon>Bacillati</taxon>
        <taxon>Bacillota</taxon>
        <taxon>Bacilli</taxon>
        <taxon>Lactobacillales</taxon>
        <taxon>Enterococcaceae</taxon>
        <taxon>Vagococcus</taxon>
    </lineage>
</organism>
<reference evidence="4 5" key="1">
    <citation type="submission" date="2020-03" db="EMBL/GenBank/DDBJ databases">
        <title>Vagococcus sp. nov., isolated from beetles.</title>
        <authorList>
            <person name="Hyun D.-W."/>
            <person name="Bae J.-W."/>
        </authorList>
    </citation>
    <scope>NUCLEOTIDE SEQUENCE [LARGE SCALE GENOMIC DNA]</scope>
    <source>
        <strain evidence="4 5">HDW17A</strain>
    </source>
</reference>
<keyword evidence="1" id="KW-0812">Transmembrane</keyword>
<evidence type="ECO:0000313" key="5">
    <source>
        <dbReference type="Proteomes" id="UP000500890"/>
    </source>
</evidence>
<evidence type="ECO:0000259" key="3">
    <source>
        <dbReference type="Pfam" id="PF21537"/>
    </source>
</evidence>
<feature type="transmembrane region" description="Helical" evidence="1">
    <location>
        <begin position="83"/>
        <end position="102"/>
    </location>
</feature>
<dbReference type="InterPro" id="IPR052955">
    <property type="entry name" value="UPF0703_membrane_permease"/>
</dbReference>
<dbReference type="PANTHER" id="PTHR40047:SF1">
    <property type="entry name" value="UPF0703 PROTEIN YCGQ"/>
    <property type="match status" value="1"/>
</dbReference>
<dbReference type="InterPro" id="IPR048493">
    <property type="entry name" value="DUF1980_N"/>
</dbReference>
<dbReference type="PANTHER" id="PTHR40047">
    <property type="entry name" value="UPF0703 PROTEIN YCGQ"/>
    <property type="match status" value="1"/>
</dbReference>
<feature type="domain" description="DUF1980" evidence="2">
    <location>
        <begin position="3"/>
        <end position="115"/>
    </location>
</feature>
<dbReference type="Proteomes" id="UP000500890">
    <property type="component" value="Chromosome"/>
</dbReference>
<sequence>MTRIIILAGYFVMMSYLFVTNKLNQYINPRYQYLIIMTLVLALILTLVELFKWAKEDSVENDGLHEHENCGHNHGGTSPLGKAMSTVLLILPIIVVLFFPSVSLDASVVTSKGFNFPVSKDSTSFGDIEQQYLKPNTHIFFNDEDYEAMMKKDFEELGDLTEVVLNEDNYLQVMELIYNYPQAFAGKPIKLNGFMYNEPKTGKQFLFRFGVLHCVADSGVYGLLLDSESDLVYPDNQWLSIEGVIDSQYYEPFGQTLPTVKVEKTTKISPPKNEYVYRLF</sequence>
<evidence type="ECO:0000256" key="1">
    <source>
        <dbReference type="SAM" id="Phobius"/>
    </source>
</evidence>
<proteinExistence type="predicted"/>
<accession>A0A6G8AMP1</accession>
<keyword evidence="1" id="KW-1133">Transmembrane helix</keyword>
<feature type="transmembrane region" description="Helical" evidence="1">
    <location>
        <begin position="6"/>
        <end position="24"/>
    </location>
</feature>
<dbReference type="InterPro" id="IPR048447">
    <property type="entry name" value="DUF1980_C"/>
</dbReference>
<evidence type="ECO:0000313" key="4">
    <source>
        <dbReference type="EMBL" id="QIL46240.1"/>
    </source>
</evidence>
<dbReference type="EMBL" id="CP049886">
    <property type="protein sequence ID" value="QIL46240.1"/>
    <property type="molecule type" value="Genomic_DNA"/>
</dbReference>
<dbReference type="Pfam" id="PF21537">
    <property type="entry name" value="DUF1980_C"/>
    <property type="match status" value="1"/>
</dbReference>